<dbReference type="EMBL" id="CDMZ01000187">
    <property type="protein sequence ID" value="CEM08750.1"/>
    <property type="molecule type" value="Genomic_DNA"/>
</dbReference>
<accession>A0A0G4F8T5</accession>
<gene>
    <name evidence="2" type="ORF">Cvel_2952</name>
</gene>
<reference evidence="2" key="1">
    <citation type="submission" date="2014-11" db="EMBL/GenBank/DDBJ databases">
        <authorList>
            <person name="Otto D Thomas"/>
            <person name="Naeem Raeece"/>
        </authorList>
    </citation>
    <scope>NUCLEOTIDE SEQUENCE</scope>
</reference>
<feature type="coiled-coil region" evidence="1">
    <location>
        <begin position="364"/>
        <end position="420"/>
    </location>
</feature>
<evidence type="ECO:0000256" key="1">
    <source>
        <dbReference type="SAM" id="Coils"/>
    </source>
</evidence>
<proteinExistence type="predicted"/>
<dbReference type="VEuPathDB" id="CryptoDB:Cvel_2952"/>
<sequence>MALTDHQVLQYLLASYEPRPDACRKGVVTWVGNTGAGKSTGVAVQTGATFRRDSEGRLVLHSNVRTPRTSQCLESQTLHPATFPDYKDPQFVHVDTGGYFDTRGPLYATWTAQSVAGVVASSKVLQCVVATVSYTNCFPSSRAPPAVIHSWADFAAQMQTTFPSHLVSSDSMIYFVSKAFDMDMMATVSRERLNKDIDDYIAFAKKSISECGARLRQTHPKQAAAVRSALGEIRGALTDVVAIGGQQDEDEDLDNHIKNALTGVHLQNVPRDNEDMAMLHKIQGGVREIIRFRECLMKGRVVLSDPSTFLVPEGCKKQREKVGHLVARSMPLNGPRLTAAVSQGHGVEFADLLVLAAQQYTEPLKDLSNVAAEVKTEIENKETLLRRLEADWRGVKEERLKALREEFKQADADMIRIEKRIEHLRTSERHVVITEEQIHKLNTGWQWFWGVPVTHSATSGRDIPIFTYRYEQEGGDVVSAEHTYERDYRKLTVDVSAKWEIKGTVKVIALEKDTPVAKETVTHEETKLEQQKTLCQDLRSRIQTLRDAGNKEAVEGILAADFQMKKARLEGLREWLQGTEVFQRETTYEYCRQNTRRGLACFLATMRMGGLLKSLDPSVAETLSEFERVSREANERLTNPTLRGLLGDLSIEVVKVAQDVEKPTNLPLVVAGEVAEKLEDLRSFAQDVSVWSAKKGFEVFMGVVHVAAAAMEQRPLETGVFLLALSLMLLFRVVNSFQGLVVTLAFPLGCVLTVRATVGTTGRLSEQLQNVHQALSRFSFWRHSETMALEFIAALKRMKWSDVMEGIFAGLCAKRSE</sequence>
<evidence type="ECO:0000313" key="2">
    <source>
        <dbReference type="EMBL" id="CEM08750.1"/>
    </source>
</evidence>
<organism evidence="2">
    <name type="scientific">Chromera velia CCMP2878</name>
    <dbReference type="NCBI Taxonomy" id="1169474"/>
    <lineage>
        <taxon>Eukaryota</taxon>
        <taxon>Sar</taxon>
        <taxon>Alveolata</taxon>
        <taxon>Colpodellida</taxon>
        <taxon>Chromeraceae</taxon>
        <taxon>Chromera</taxon>
    </lineage>
</organism>
<protein>
    <submittedName>
        <fullName evidence="2">Uncharacterized protein</fullName>
    </submittedName>
</protein>
<keyword evidence="1" id="KW-0175">Coiled coil</keyword>
<name>A0A0G4F8T5_9ALVE</name>
<dbReference type="AlphaFoldDB" id="A0A0G4F8T5"/>